<sequence length="94" mass="10227">MQELHPIIVGRSREVIALLSPRRPCVKRVRGSNNVGRASFLQHLALVITPAFSGYGNQEQGQERLAFANALRESGCLLTASLTSAVKDRLLASL</sequence>
<proteinExistence type="predicted"/>
<dbReference type="EMBL" id="CALNXK010000085">
    <property type="protein sequence ID" value="CAH3148930.1"/>
    <property type="molecule type" value="Genomic_DNA"/>
</dbReference>
<evidence type="ECO:0000313" key="1">
    <source>
        <dbReference type="EMBL" id="CAH3148930.1"/>
    </source>
</evidence>
<reference evidence="1 2" key="1">
    <citation type="submission" date="2022-05" db="EMBL/GenBank/DDBJ databases">
        <authorList>
            <consortium name="Genoscope - CEA"/>
            <person name="William W."/>
        </authorList>
    </citation>
    <scope>NUCLEOTIDE SEQUENCE [LARGE SCALE GENOMIC DNA]</scope>
</reference>
<keyword evidence="2" id="KW-1185">Reference proteome</keyword>
<name>A0ABN8PQS8_9CNID</name>
<accession>A0ABN8PQS8</accession>
<dbReference type="Proteomes" id="UP001159405">
    <property type="component" value="Unassembled WGS sequence"/>
</dbReference>
<comment type="caution">
    <text evidence="1">The sequence shown here is derived from an EMBL/GenBank/DDBJ whole genome shotgun (WGS) entry which is preliminary data.</text>
</comment>
<evidence type="ECO:0000313" key="2">
    <source>
        <dbReference type="Proteomes" id="UP001159405"/>
    </source>
</evidence>
<gene>
    <name evidence="1" type="ORF">PLOB_00046883</name>
</gene>
<protein>
    <submittedName>
        <fullName evidence="1">Uncharacterized protein</fullName>
    </submittedName>
</protein>
<organism evidence="1 2">
    <name type="scientific">Porites lobata</name>
    <dbReference type="NCBI Taxonomy" id="104759"/>
    <lineage>
        <taxon>Eukaryota</taxon>
        <taxon>Metazoa</taxon>
        <taxon>Cnidaria</taxon>
        <taxon>Anthozoa</taxon>
        <taxon>Hexacorallia</taxon>
        <taxon>Scleractinia</taxon>
        <taxon>Fungiina</taxon>
        <taxon>Poritidae</taxon>
        <taxon>Porites</taxon>
    </lineage>
</organism>